<feature type="chain" id="PRO_5047408031" evidence="6">
    <location>
        <begin position="26"/>
        <end position="354"/>
    </location>
</feature>
<dbReference type="RefSeq" id="WP_207417046.1">
    <property type="nucleotide sequence ID" value="NZ_CP061177.1"/>
</dbReference>
<protein>
    <submittedName>
        <fullName evidence="7">ABC transporter substrate-binding protein</fullName>
    </submittedName>
</protein>
<keyword evidence="3" id="KW-0813">Transport</keyword>
<dbReference type="PANTHER" id="PTHR30006:SF3">
    <property type="entry name" value="THIAMINE-BINDING PERIPLASMIC PROTEIN"/>
    <property type="match status" value="1"/>
</dbReference>
<evidence type="ECO:0000256" key="6">
    <source>
        <dbReference type="SAM" id="SignalP"/>
    </source>
</evidence>
<dbReference type="CDD" id="cd13589">
    <property type="entry name" value="PBP2_polyamine_RpCGA009"/>
    <property type="match status" value="1"/>
</dbReference>
<dbReference type="EMBL" id="JACTNG010000004">
    <property type="protein sequence ID" value="MBO1079466.1"/>
    <property type="molecule type" value="Genomic_DNA"/>
</dbReference>
<organism evidence="7 8">
    <name type="scientific">Roseomonas haemaphysalidis</name>
    <dbReference type="NCBI Taxonomy" id="2768162"/>
    <lineage>
        <taxon>Bacteria</taxon>
        <taxon>Pseudomonadati</taxon>
        <taxon>Pseudomonadota</taxon>
        <taxon>Alphaproteobacteria</taxon>
        <taxon>Acetobacterales</taxon>
        <taxon>Roseomonadaceae</taxon>
        <taxon>Roseomonas</taxon>
    </lineage>
</organism>
<keyword evidence="5" id="KW-0574">Periplasm</keyword>
<evidence type="ECO:0000256" key="3">
    <source>
        <dbReference type="ARBA" id="ARBA00022448"/>
    </source>
</evidence>
<proteinExistence type="inferred from homology"/>
<dbReference type="Gene3D" id="3.40.190.10">
    <property type="entry name" value="Periplasmic binding protein-like II"/>
    <property type="match status" value="2"/>
</dbReference>
<sequence>MTVHRRHLIASAAALALPLARPALAQGTLESTLLIRSTGGVFEASLKRNFFDPFSKATGVRVIPFSATYGDMMAKTAAMQAAGRVEWDIIAPQFSELSQISQYLTDLGDCGAMPNVARDGVAGTCGRYGVLYLTGGQCLTWNSDLYTSRKPQSWADFFDVQNFPGRRALPNTGSPWATLILAALADGIPREQLFPMDLDRIFRKLDTIKPHVATWWRTGDQSQKMWDGDDIAMSLMWSGSAFAAKRRGAKLAWTYNQAIADFGAWAILKGAPHPNAARAFIDFYMTNPEAHAAFSRETGYTTSNKASQALLSAEEKEELISSPERLAGIVTVDYDWLAANRAAVLNRFNAWVSA</sequence>
<accession>A0ABS3KPV0</accession>
<dbReference type="InterPro" id="IPR006059">
    <property type="entry name" value="SBP"/>
</dbReference>
<evidence type="ECO:0000256" key="4">
    <source>
        <dbReference type="ARBA" id="ARBA00022729"/>
    </source>
</evidence>
<evidence type="ECO:0000256" key="5">
    <source>
        <dbReference type="ARBA" id="ARBA00022764"/>
    </source>
</evidence>
<evidence type="ECO:0000256" key="1">
    <source>
        <dbReference type="ARBA" id="ARBA00004418"/>
    </source>
</evidence>
<reference evidence="7 8" key="1">
    <citation type="submission" date="2020-09" db="EMBL/GenBank/DDBJ databases">
        <title>Roseomonas.</title>
        <authorList>
            <person name="Zhu W."/>
        </authorList>
    </citation>
    <scope>NUCLEOTIDE SEQUENCE [LARGE SCALE GENOMIC DNA]</scope>
    <source>
        <strain evidence="7 8">573</strain>
    </source>
</reference>
<dbReference type="Proteomes" id="UP001518989">
    <property type="component" value="Unassembled WGS sequence"/>
</dbReference>
<comment type="caution">
    <text evidence="7">The sequence shown here is derived from an EMBL/GenBank/DDBJ whole genome shotgun (WGS) entry which is preliminary data.</text>
</comment>
<comment type="subcellular location">
    <subcellularLocation>
        <location evidence="1">Periplasm</location>
    </subcellularLocation>
</comment>
<comment type="similarity">
    <text evidence="2">Belongs to the bacterial solute-binding protein 1 family.</text>
</comment>
<dbReference type="PANTHER" id="PTHR30006">
    <property type="entry name" value="THIAMINE-BINDING PERIPLASMIC PROTEIN-RELATED"/>
    <property type="match status" value="1"/>
</dbReference>
<keyword evidence="4 6" id="KW-0732">Signal</keyword>
<name>A0ABS3KPV0_9PROT</name>
<keyword evidence="8" id="KW-1185">Reference proteome</keyword>
<evidence type="ECO:0000313" key="8">
    <source>
        <dbReference type="Proteomes" id="UP001518989"/>
    </source>
</evidence>
<dbReference type="Pfam" id="PF13416">
    <property type="entry name" value="SBP_bac_8"/>
    <property type="match status" value="1"/>
</dbReference>
<evidence type="ECO:0000313" key="7">
    <source>
        <dbReference type="EMBL" id="MBO1079466.1"/>
    </source>
</evidence>
<dbReference type="SUPFAM" id="SSF53850">
    <property type="entry name" value="Periplasmic binding protein-like II"/>
    <property type="match status" value="1"/>
</dbReference>
<feature type="signal peptide" evidence="6">
    <location>
        <begin position="1"/>
        <end position="25"/>
    </location>
</feature>
<evidence type="ECO:0000256" key="2">
    <source>
        <dbReference type="ARBA" id="ARBA00008520"/>
    </source>
</evidence>
<gene>
    <name evidence="7" type="ORF">IAI61_10510</name>
</gene>